<protein>
    <submittedName>
        <fullName evidence="1">Uncharacterized protein</fullName>
    </submittedName>
</protein>
<dbReference type="AlphaFoldDB" id="A0A5K1K8H3"/>
<accession>A0A5K1K8H3</accession>
<dbReference type="EMBL" id="LR730391">
    <property type="protein sequence ID" value="VWP02661.1"/>
    <property type="molecule type" value="Genomic_DNA"/>
</dbReference>
<gene>
    <name evidence="1" type="primary">Q6D928</name>
</gene>
<proteinExistence type="predicted"/>
<reference evidence="1" key="1">
    <citation type="submission" date="2019-10" db="EMBL/GenBank/DDBJ databases">
        <authorList>
            <person name="Nor Muhammad N."/>
        </authorList>
    </citation>
    <scope>NUCLEOTIDE SEQUENCE</scope>
</reference>
<sequence length="169" mass="19621">MQHCPYKISRTPTLGCHSRYDIARGFHAPRFEPLLQQFLTLESPSLAQRPPLQIVPALYPTFKQFSIILTSRRGKYDTDRMDRIRASPSHRWQDAHYNTVLVRTNMSHVGNVTLHDCRVARVRVIFSLPPYLQNFRAPPNESETHLAYVKGFTPFLPDPEQTSELYRVS</sequence>
<name>A0A5K1K8H3_9APHY</name>
<organism evidence="1">
    <name type="scientific">Ganoderma boninense</name>
    <dbReference type="NCBI Taxonomy" id="34458"/>
    <lineage>
        <taxon>Eukaryota</taxon>
        <taxon>Fungi</taxon>
        <taxon>Dikarya</taxon>
        <taxon>Basidiomycota</taxon>
        <taxon>Agaricomycotina</taxon>
        <taxon>Agaricomycetes</taxon>
        <taxon>Polyporales</taxon>
        <taxon>Polyporaceae</taxon>
        <taxon>Ganoderma</taxon>
    </lineage>
</organism>
<evidence type="ECO:0000313" key="1">
    <source>
        <dbReference type="EMBL" id="VWP02661.1"/>
    </source>
</evidence>